<feature type="transmembrane region" description="Helical" evidence="7">
    <location>
        <begin position="197"/>
        <end position="216"/>
    </location>
</feature>
<evidence type="ECO:0000256" key="5">
    <source>
        <dbReference type="ARBA" id="ARBA00023136"/>
    </source>
</evidence>
<name>A0A7R9A090_9CRUS</name>
<evidence type="ECO:0000256" key="7">
    <source>
        <dbReference type="SAM" id="Phobius"/>
    </source>
</evidence>
<protein>
    <submittedName>
        <fullName evidence="8">Uncharacterized protein</fullName>
    </submittedName>
</protein>
<feature type="compositionally biased region" description="Basic and acidic residues" evidence="6">
    <location>
        <begin position="235"/>
        <end position="246"/>
    </location>
</feature>
<evidence type="ECO:0000256" key="1">
    <source>
        <dbReference type="ARBA" id="ARBA00004141"/>
    </source>
</evidence>
<evidence type="ECO:0000256" key="3">
    <source>
        <dbReference type="ARBA" id="ARBA00022692"/>
    </source>
</evidence>
<reference evidence="8" key="1">
    <citation type="submission" date="2020-11" db="EMBL/GenBank/DDBJ databases">
        <authorList>
            <person name="Tran Van P."/>
        </authorList>
    </citation>
    <scope>NUCLEOTIDE SEQUENCE</scope>
</reference>
<dbReference type="GO" id="GO:0043953">
    <property type="term" value="P:protein transport by the Tat complex"/>
    <property type="evidence" value="ECO:0007669"/>
    <property type="project" value="TreeGrafter"/>
</dbReference>
<accession>A0A7R9A090</accession>
<dbReference type="AlphaFoldDB" id="A0A7R9A090"/>
<dbReference type="PANTHER" id="PTHR30371:SF0">
    <property type="entry name" value="SEC-INDEPENDENT PROTEIN TRANSLOCASE PROTEIN TATC, CHLOROPLASTIC-RELATED"/>
    <property type="match status" value="1"/>
</dbReference>
<dbReference type="InterPro" id="IPR002033">
    <property type="entry name" value="TatC"/>
</dbReference>
<keyword evidence="5 7" id="KW-0472">Membrane</keyword>
<feature type="compositionally biased region" description="Low complexity" evidence="6">
    <location>
        <begin position="247"/>
        <end position="257"/>
    </location>
</feature>
<feature type="transmembrane region" description="Helical" evidence="7">
    <location>
        <begin position="55"/>
        <end position="79"/>
    </location>
</feature>
<feature type="compositionally biased region" description="Acidic residues" evidence="6">
    <location>
        <begin position="276"/>
        <end position="287"/>
    </location>
</feature>
<dbReference type="PANTHER" id="PTHR30371">
    <property type="entry name" value="SEC-INDEPENDENT PROTEIN TRANSLOCASE PROTEIN TATC"/>
    <property type="match status" value="1"/>
</dbReference>
<evidence type="ECO:0000313" key="8">
    <source>
        <dbReference type="EMBL" id="CAD7238342.1"/>
    </source>
</evidence>
<gene>
    <name evidence="8" type="ORF">CTOB1V02_LOCUS16157</name>
</gene>
<dbReference type="EMBL" id="OB699781">
    <property type="protein sequence ID" value="CAD7238342.1"/>
    <property type="molecule type" value="Genomic_DNA"/>
</dbReference>
<dbReference type="InterPro" id="IPR019820">
    <property type="entry name" value="Sec-indep_translocase_CS"/>
</dbReference>
<dbReference type="GO" id="GO:0009977">
    <property type="term" value="F:proton motive force dependent protein transmembrane transporter activity"/>
    <property type="evidence" value="ECO:0007669"/>
    <property type="project" value="TreeGrafter"/>
</dbReference>
<comment type="similarity">
    <text evidence="2">Belongs to the TatC family.</text>
</comment>
<feature type="compositionally biased region" description="Polar residues" evidence="6">
    <location>
        <begin position="258"/>
        <end position="275"/>
    </location>
</feature>
<feature type="transmembrane region" description="Helical" evidence="7">
    <location>
        <begin position="174"/>
        <end position="191"/>
    </location>
</feature>
<proteinExistence type="inferred from homology"/>
<evidence type="ECO:0000256" key="4">
    <source>
        <dbReference type="ARBA" id="ARBA00022989"/>
    </source>
</evidence>
<feature type="region of interest" description="Disordered" evidence="6">
    <location>
        <begin position="235"/>
        <end position="287"/>
    </location>
</feature>
<dbReference type="NCBIfam" id="TIGR00945">
    <property type="entry name" value="tatC"/>
    <property type="match status" value="1"/>
</dbReference>
<dbReference type="Pfam" id="PF00902">
    <property type="entry name" value="TatC"/>
    <property type="match status" value="1"/>
</dbReference>
<feature type="transmembrane region" description="Helical" evidence="7">
    <location>
        <begin position="141"/>
        <end position="167"/>
    </location>
</feature>
<feature type="transmembrane region" description="Helical" evidence="7">
    <location>
        <begin position="100"/>
        <end position="121"/>
    </location>
</feature>
<dbReference type="PROSITE" id="PS01218">
    <property type="entry name" value="TATC"/>
    <property type="match status" value="1"/>
</dbReference>
<keyword evidence="3 7" id="KW-0812">Transmembrane</keyword>
<comment type="subcellular location">
    <subcellularLocation>
        <location evidence="1">Membrane</location>
        <topology evidence="1">Multi-pass membrane protein</topology>
    </subcellularLocation>
</comment>
<keyword evidence="4 7" id="KW-1133">Transmembrane helix</keyword>
<dbReference type="HAMAP" id="MF_00902">
    <property type="entry name" value="TatC"/>
    <property type="match status" value="1"/>
</dbReference>
<dbReference type="GO" id="GO:0065002">
    <property type="term" value="P:intracellular protein transmembrane transport"/>
    <property type="evidence" value="ECO:0007669"/>
    <property type="project" value="TreeGrafter"/>
</dbReference>
<organism evidence="8">
    <name type="scientific">Cyprideis torosa</name>
    <dbReference type="NCBI Taxonomy" id="163714"/>
    <lineage>
        <taxon>Eukaryota</taxon>
        <taxon>Metazoa</taxon>
        <taxon>Ecdysozoa</taxon>
        <taxon>Arthropoda</taxon>
        <taxon>Crustacea</taxon>
        <taxon>Oligostraca</taxon>
        <taxon>Ostracoda</taxon>
        <taxon>Podocopa</taxon>
        <taxon>Podocopida</taxon>
        <taxon>Cytherocopina</taxon>
        <taxon>Cytheroidea</taxon>
        <taxon>Cytherideidae</taxon>
        <taxon>Cyprideis</taxon>
    </lineage>
</organism>
<evidence type="ECO:0000256" key="6">
    <source>
        <dbReference type="SAM" id="MobiDB-lite"/>
    </source>
</evidence>
<dbReference type="OrthoDB" id="8300590at2759"/>
<evidence type="ECO:0000256" key="2">
    <source>
        <dbReference type="ARBA" id="ARBA00008882"/>
    </source>
</evidence>
<dbReference type="GO" id="GO:0033281">
    <property type="term" value="C:TAT protein transport complex"/>
    <property type="evidence" value="ECO:0007669"/>
    <property type="project" value="TreeGrafter"/>
</dbReference>
<sequence length="287" mass="31833">MRDRLLKMLLAVGLLFLSLFWFSDRIYTALAAPLLKHLPDSQMIAIDVAAPFFIPFKLTLMLCVFLAVPYLLYQIWAFIAPGLYAHEKKLVVPLLVSSTGLFYLGVAFAYFVVFPLVFGFFTSVAPEGVTVSTDIGRYLDFVITLFFAFGIAFEVPVATVLVVAVGITTPEKLVKIRPYVFVSAFVIGMFLTPPDMISQTLLAIPMWLLYEVGIVLSRTYKQRIVDAGIARERRYNEESTAEDAHEATAAADNDTTAIEQRNAQKLPENSYSSTDSEGDGDGPEGKK</sequence>